<dbReference type="PANTHER" id="PTHR10938:SF0">
    <property type="entry name" value="TRANSLATION INITIATION FACTOR IF-3, MITOCHONDRIAL"/>
    <property type="match status" value="1"/>
</dbReference>
<dbReference type="GO" id="GO:0032790">
    <property type="term" value="P:ribosome disassembly"/>
    <property type="evidence" value="ECO:0007669"/>
    <property type="project" value="TreeGrafter"/>
</dbReference>
<evidence type="ECO:0000256" key="3">
    <source>
        <dbReference type="ARBA" id="ARBA00022917"/>
    </source>
</evidence>
<evidence type="ECO:0000256" key="2">
    <source>
        <dbReference type="ARBA" id="ARBA00022540"/>
    </source>
</evidence>
<comment type="subunit">
    <text evidence="4">Monomer.</text>
</comment>
<keyword evidence="9" id="KW-1185">Reference proteome</keyword>
<reference evidence="8" key="1">
    <citation type="submission" date="2020-10" db="EMBL/GenBank/DDBJ databases">
        <title>An improved Amphimedon queenslandica hologenome assembly reveals how three proteobacterial symbionts can extend the metabolic phenotypic of their marine sponge host.</title>
        <authorList>
            <person name="Degnan B."/>
            <person name="Degnan S."/>
            <person name="Xiang X."/>
        </authorList>
    </citation>
    <scope>NUCLEOTIDE SEQUENCE</scope>
    <source>
        <strain evidence="8">AqS2</strain>
    </source>
</reference>
<comment type="similarity">
    <text evidence="1 4">Belongs to the IF-3 family.</text>
</comment>
<evidence type="ECO:0000313" key="8">
    <source>
        <dbReference type="EMBL" id="MBF2735720.1"/>
    </source>
</evidence>
<organism evidence="8 9">
    <name type="scientific">Candidatus Amphirhobacter heronislandensis</name>
    <dbReference type="NCBI Taxonomy" id="1732024"/>
    <lineage>
        <taxon>Bacteria</taxon>
        <taxon>Pseudomonadati</taxon>
        <taxon>Pseudomonadota</taxon>
        <taxon>Gammaproteobacteria</taxon>
        <taxon>Candidatus Tethybacterales</taxon>
        <taxon>Candidatus Tethybacteraceae</taxon>
        <taxon>Candidatus Amphirhobacter</taxon>
    </lineage>
</organism>
<evidence type="ECO:0000259" key="7">
    <source>
        <dbReference type="Pfam" id="PF05198"/>
    </source>
</evidence>
<comment type="subcellular location">
    <subcellularLocation>
        <location evidence="4">Cytoplasm</location>
    </subcellularLocation>
</comment>
<evidence type="ECO:0000256" key="1">
    <source>
        <dbReference type="ARBA" id="ARBA00005439"/>
    </source>
</evidence>
<dbReference type="HAMAP" id="MF_00080">
    <property type="entry name" value="IF_3"/>
    <property type="match status" value="1"/>
</dbReference>
<dbReference type="InterPro" id="IPR019815">
    <property type="entry name" value="Translation_initiation_fac_3_C"/>
</dbReference>
<gene>
    <name evidence="4" type="primary">infC</name>
    <name evidence="8" type="ORF">ISN26_06585</name>
</gene>
<evidence type="ECO:0000259" key="6">
    <source>
        <dbReference type="Pfam" id="PF00707"/>
    </source>
</evidence>
<keyword evidence="4" id="KW-0963">Cytoplasm</keyword>
<dbReference type="Gene3D" id="3.30.110.10">
    <property type="entry name" value="Translation initiation factor 3 (IF-3), C-terminal domain"/>
    <property type="match status" value="1"/>
</dbReference>
<sequence length="211" mass="23405">MVVESSPDGTRIHQALNTTAKQQQRINEQIEAKHVLLIDEKGDKHGVMPVADALAIAQERKLDLVEVAPNGKPIVCKLLDYGRHVYREKKKRNEARSRQKQTATKMVKFRPNTFKGDYATKLGRIRRFLRQGDKVKVVMMFRGREIIHINHGFETFERLLADLAEDGAADSKPAVEGRFIQMTVLPLPGRRQAAAANGGAAAADEDGAAAA</sequence>
<dbReference type="InterPro" id="IPR019814">
    <property type="entry name" value="Translation_initiation_fac_3_N"/>
</dbReference>
<comment type="caution">
    <text evidence="8">The sequence shown here is derived from an EMBL/GenBank/DDBJ whole genome shotgun (WGS) entry which is preliminary data.</text>
</comment>
<dbReference type="GO" id="GO:0043022">
    <property type="term" value="F:ribosome binding"/>
    <property type="evidence" value="ECO:0007669"/>
    <property type="project" value="TreeGrafter"/>
</dbReference>
<keyword evidence="3 4" id="KW-0648">Protein biosynthesis</keyword>
<dbReference type="Pfam" id="PF05198">
    <property type="entry name" value="IF3_N"/>
    <property type="match status" value="1"/>
</dbReference>
<dbReference type="PANTHER" id="PTHR10938">
    <property type="entry name" value="TRANSLATION INITIATION FACTOR IF-3"/>
    <property type="match status" value="1"/>
</dbReference>
<evidence type="ECO:0000256" key="5">
    <source>
        <dbReference type="NCBIfam" id="TIGR00168"/>
    </source>
</evidence>
<keyword evidence="2 4" id="KW-0396">Initiation factor</keyword>
<evidence type="ECO:0000313" key="9">
    <source>
        <dbReference type="Proteomes" id="UP000604381"/>
    </source>
</evidence>
<dbReference type="GO" id="GO:0003743">
    <property type="term" value="F:translation initiation factor activity"/>
    <property type="evidence" value="ECO:0007669"/>
    <property type="project" value="UniProtKB-UniRule"/>
</dbReference>
<dbReference type="EMBL" id="JADHEI010000050">
    <property type="protein sequence ID" value="MBF2735720.1"/>
    <property type="molecule type" value="Genomic_DNA"/>
</dbReference>
<proteinExistence type="inferred from homology"/>
<dbReference type="GO" id="GO:0016020">
    <property type="term" value="C:membrane"/>
    <property type="evidence" value="ECO:0007669"/>
    <property type="project" value="TreeGrafter"/>
</dbReference>
<name>A0A930UD55_9GAMM</name>
<dbReference type="Gene3D" id="3.10.20.80">
    <property type="entry name" value="Translation initiation factor 3 (IF-3), N-terminal domain"/>
    <property type="match status" value="1"/>
</dbReference>
<dbReference type="InterPro" id="IPR036788">
    <property type="entry name" value="T_IF-3_C_sf"/>
</dbReference>
<dbReference type="NCBIfam" id="TIGR00168">
    <property type="entry name" value="infC"/>
    <property type="match status" value="1"/>
</dbReference>
<protein>
    <recommendedName>
        <fullName evidence="4 5">Translation initiation factor IF-3</fullName>
    </recommendedName>
</protein>
<dbReference type="SUPFAM" id="SSF54364">
    <property type="entry name" value="Translation initiation factor IF3, N-terminal domain"/>
    <property type="match status" value="1"/>
</dbReference>
<feature type="domain" description="Translation initiation factor 3 N-terminal" evidence="7">
    <location>
        <begin position="26"/>
        <end position="95"/>
    </location>
</feature>
<dbReference type="InterPro" id="IPR001288">
    <property type="entry name" value="Translation_initiation_fac_3"/>
</dbReference>
<dbReference type="Proteomes" id="UP000604381">
    <property type="component" value="Unassembled WGS sequence"/>
</dbReference>
<comment type="function">
    <text evidence="4">IF-3 binds to the 30S ribosomal subunit and shifts the equilibrium between 70S ribosomes and their 50S and 30S subunits in favor of the free subunits, thus enhancing the availability of 30S subunits on which protein synthesis initiation begins.</text>
</comment>
<dbReference type="InterPro" id="IPR036787">
    <property type="entry name" value="T_IF-3_N_sf"/>
</dbReference>
<evidence type="ECO:0000256" key="4">
    <source>
        <dbReference type="HAMAP-Rule" id="MF_00080"/>
    </source>
</evidence>
<feature type="domain" description="Translation initiation factor 3 C-terminal" evidence="6">
    <location>
        <begin position="104"/>
        <end position="186"/>
    </location>
</feature>
<dbReference type="Pfam" id="PF00707">
    <property type="entry name" value="IF3_C"/>
    <property type="match status" value="1"/>
</dbReference>
<dbReference type="AlphaFoldDB" id="A0A930UD55"/>
<dbReference type="SUPFAM" id="SSF55200">
    <property type="entry name" value="Translation initiation factor IF3, C-terminal domain"/>
    <property type="match status" value="1"/>
</dbReference>
<accession>A0A930UD55</accession>
<dbReference type="GO" id="GO:0005829">
    <property type="term" value="C:cytosol"/>
    <property type="evidence" value="ECO:0007669"/>
    <property type="project" value="TreeGrafter"/>
</dbReference>